<dbReference type="PANTHER" id="PTHR30255:SF2">
    <property type="entry name" value="SINGLE-STRANDED-DNA-SPECIFIC EXONUCLEASE RECJ"/>
    <property type="match status" value="1"/>
</dbReference>
<accession>A0A933W1A8</accession>
<protein>
    <recommendedName>
        <fullName evidence="2">Single-stranded-DNA-specific exonuclease RecJ</fullName>
    </recommendedName>
</protein>
<evidence type="ECO:0000256" key="1">
    <source>
        <dbReference type="ARBA" id="ARBA00005915"/>
    </source>
</evidence>
<feature type="domain" description="DDH" evidence="6">
    <location>
        <begin position="84"/>
        <end position="232"/>
    </location>
</feature>
<evidence type="ECO:0000256" key="2">
    <source>
        <dbReference type="ARBA" id="ARBA00019841"/>
    </source>
</evidence>
<gene>
    <name evidence="9" type="primary">recJ</name>
    <name evidence="9" type="ORF">HZA61_05230</name>
</gene>
<dbReference type="SUPFAM" id="SSF64182">
    <property type="entry name" value="DHH phosphoesterases"/>
    <property type="match status" value="1"/>
</dbReference>
<proteinExistence type="inferred from homology"/>
<evidence type="ECO:0000313" key="9">
    <source>
        <dbReference type="EMBL" id="MBI5168865.1"/>
    </source>
</evidence>
<evidence type="ECO:0000256" key="5">
    <source>
        <dbReference type="ARBA" id="ARBA00022839"/>
    </source>
</evidence>
<dbReference type="EMBL" id="JACRIW010000038">
    <property type="protein sequence ID" value="MBI5168865.1"/>
    <property type="molecule type" value="Genomic_DNA"/>
</dbReference>
<dbReference type="Pfam" id="PF17768">
    <property type="entry name" value="RecJ_OB"/>
    <property type="match status" value="1"/>
</dbReference>
<keyword evidence="5 9" id="KW-0269">Exonuclease</keyword>
<keyword evidence="3" id="KW-0540">Nuclease</keyword>
<dbReference type="NCBIfam" id="TIGR00644">
    <property type="entry name" value="recJ"/>
    <property type="match status" value="1"/>
</dbReference>
<dbReference type="InterPro" id="IPR003156">
    <property type="entry name" value="DHHA1_dom"/>
</dbReference>
<evidence type="ECO:0000256" key="4">
    <source>
        <dbReference type="ARBA" id="ARBA00022801"/>
    </source>
</evidence>
<name>A0A933W1A8_UNCEI</name>
<evidence type="ECO:0000256" key="3">
    <source>
        <dbReference type="ARBA" id="ARBA00022722"/>
    </source>
</evidence>
<dbReference type="InterPro" id="IPR038763">
    <property type="entry name" value="DHH_sf"/>
</dbReference>
<keyword evidence="4" id="KW-0378">Hydrolase</keyword>
<dbReference type="GO" id="GO:0006310">
    <property type="term" value="P:DNA recombination"/>
    <property type="evidence" value="ECO:0007669"/>
    <property type="project" value="InterPro"/>
</dbReference>
<dbReference type="Gene3D" id="3.10.310.30">
    <property type="match status" value="1"/>
</dbReference>
<dbReference type="InterPro" id="IPR004610">
    <property type="entry name" value="RecJ"/>
</dbReference>
<evidence type="ECO:0000259" key="7">
    <source>
        <dbReference type="Pfam" id="PF02272"/>
    </source>
</evidence>
<dbReference type="PANTHER" id="PTHR30255">
    <property type="entry name" value="SINGLE-STRANDED-DNA-SPECIFIC EXONUCLEASE RECJ"/>
    <property type="match status" value="1"/>
</dbReference>
<evidence type="ECO:0000259" key="8">
    <source>
        <dbReference type="Pfam" id="PF17768"/>
    </source>
</evidence>
<dbReference type="GO" id="GO:0006281">
    <property type="term" value="P:DNA repair"/>
    <property type="evidence" value="ECO:0007669"/>
    <property type="project" value="InterPro"/>
</dbReference>
<dbReference type="Pfam" id="PF01368">
    <property type="entry name" value="DHH"/>
    <property type="match status" value="1"/>
</dbReference>
<dbReference type="Pfam" id="PF02272">
    <property type="entry name" value="DHHA1"/>
    <property type="match status" value="1"/>
</dbReference>
<comment type="caution">
    <text evidence="9">The sequence shown here is derived from an EMBL/GenBank/DDBJ whole genome shotgun (WGS) entry which is preliminary data.</text>
</comment>
<reference evidence="9" key="1">
    <citation type="submission" date="2020-07" db="EMBL/GenBank/DDBJ databases">
        <title>Huge and variable diversity of episymbiotic CPR bacteria and DPANN archaea in groundwater ecosystems.</title>
        <authorList>
            <person name="He C.Y."/>
            <person name="Keren R."/>
            <person name="Whittaker M."/>
            <person name="Farag I.F."/>
            <person name="Doudna J."/>
            <person name="Cate J.H.D."/>
            <person name="Banfield J.F."/>
        </authorList>
    </citation>
    <scope>NUCLEOTIDE SEQUENCE</scope>
    <source>
        <strain evidence="9">NC_groundwater_1813_Pr3_B-0.1um_71_17</strain>
    </source>
</reference>
<dbReference type="AlphaFoldDB" id="A0A933W1A8"/>
<dbReference type="Gene3D" id="3.90.1640.30">
    <property type="match status" value="1"/>
</dbReference>
<evidence type="ECO:0000259" key="6">
    <source>
        <dbReference type="Pfam" id="PF01368"/>
    </source>
</evidence>
<dbReference type="InterPro" id="IPR051673">
    <property type="entry name" value="SSDNA_exonuclease_RecJ"/>
</dbReference>
<organism evidence="9 10">
    <name type="scientific">Eiseniibacteriota bacterium</name>
    <dbReference type="NCBI Taxonomy" id="2212470"/>
    <lineage>
        <taxon>Bacteria</taxon>
        <taxon>Candidatus Eiseniibacteriota</taxon>
    </lineage>
</organism>
<feature type="domain" description="DHHA1" evidence="7">
    <location>
        <begin position="360"/>
        <end position="451"/>
    </location>
</feature>
<sequence>MTSTMSNWVLHPRHDAAKAAELAAALGAPLPIGHVLVNRGISSVEQAQHFLSPQLESLHDPSEMLGLDAAAERIAAAIAAKERISVEGDYDVDGITSTFLMYSALQELGADVVYHIPHRIDEGYGLKEGGVRKAAAEGCKLLVTVDCGVTAVPEIALARELGMDTIVTDHHEPPAKLPDAVAIVNPLQPGCRYPFKSLAGVGVAFKLVERLFRESGGLEHAAKWLDVVALGTIADVVPLVGENRVLARLGLESMNHKLRPGLRALASRAGLREHHGALKPVTATRVAFNLAPRLNAAGRMGDASDALRLLQAPDAVTAERIASQLETRNDERRAQSDMAQTMARQMYDLELERGRCRSAIVLWSEKWHPGVVGIVATRLAEQEHKPTLLLTIQGKSARGSGRSVPGVDLTKLLDACDDMLLGHGGHAFAAGLEVPVERLEEFRERFDELAAKDCAAGGGPALLVDAEIRPADCTLELVDWIERLAPHGLENGEPVFQWLGAEVQKAGTVGQKAEHLRLELGERDAKLQAIGFHMGHHLRVDSGRTADLAFTPTRNEWNGETRVQLKLREIRLA</sequence>
<dbReference type="GO" id="GO:0003676">
    <property type="term" value="F:nucleic acid binding"/>
    <property type="evidence" value="ECO:0007669"/>
    <property type="project" value="InterPro"/>
</dbReference>
<evidence type="ECO:0000313" key="10">
    <source>
        <dbReference type="Proteomes" id="UP000696931"/>
    </source>
</evidence>
<dbReference type="GO" id="GO:0008409">
    <property type="term" value="F:5'-3' exonuclease activity"/>
    <property type="evidence" value="ECO:0007669"/>
    <property type="project" value="InterPro"/>
</dbReference>
<dbReference type="InterPro" id="IPR041122">
    <property type="entry name" value="RecJ_OB"/>
</dbReference>
<feature type="domain" description="RecJ OB" evidence="8">
    <location>
        <begin position="464"/>
        <end position="568"/>
    </location>
</feature>
<dbReference type="Proteomes" id="UP000696931">
    <property type="component" value="Unassembled WGS sequence"/>
</dbReference>
<dbReference type="InterPro" id="IPR001667">
    <property type="entry name" value="DDH_dom"/>
</dbReference>
<comment type="similarity">
    <text evidence="1">Belongs to the RecJ family.</text>
</comment>